<sequence>MPLEDIPQTTTCYSLSNSQQISHAYFLGNGVMASVWRLLTRQAQCLGNDSSHQQNKCVSHRAARQPISRRARPTAVMV</sequence>
<dbReference type="EMBL" id="VSRR010001505">
    <property type="protein sequence ID" value="MPC25761.1"/>
    <property type="molecule type" value="Genomic_DNA"/>
</dbReference>
<reference evidence="2 3" key="1">
    <citation type="submission" date="2019-05" db="EMBL/GenBank/DDBJ databases">
        <title>Another draft genome of Portunus trituberculatus and its Hox gene families provides insights of decapod evolution.</title>
        <authorList>
            <person name="Jeong J.-H."/>
            <person name="Song I."/>
            <person name="Kim S."/>
            <person name="Choi T."/>
            <person name="Kim D."/>
            <person name="Ryu S."/>
            <person name="Kim W."/>
        </authorList>
    </citation>
    <scope>NUCLEOTIDE SEQUENCE [LARGE SCALE GENOMIC DNA]</scope>
    <source>
        <tissue evidence="2">Muscle</tissue>
    </source>
</reference>
<name>A0A5B7DVU9_PORTR</name>
<keyword evidence="3" id="KW-1185">Reference proteome</keyword>
<feature type="compositionally biased region" description="Basic residues" evidence="1">
    <location>
        <begin position="58"/>
        <end position="72"/>
    </location>
</feature>
<evidence type="ECO:0000256" key="1">
    <source>
        <dbReference type="SAM" id="MobiDB-lite"/>
    </source>
</evidence>
<accession>A0A5B7DVU9</accession>
<feature type="region of interest" description="Disordered" evidence="1">
    <location>
        <begin position="56"/>
        <end position="78"/>
    </location>
</feature>
<comment type="caution">
    <text evidence="2">The sequence shown here is derived from an EMBL/GenBank/DDBJ whole genome shotgun (WGS) entry which is preliminary data.</text>
</comment>
<protein>
    <submittedName>
        <fullName evidence="2">Uncharacterized protein</fullName>
    </submittedName>
</protein>
<dbReference type="AlphaFoldDB" id="A0A5B7DVU9"/>
<proteinExistence type="predicted"/>
<gene>
    <name evidence="2" type="ORF">E2C01_018884</name>
</gene>
<evidence type="ECO:0000313" key="2">
    <source>
        <dbReference type="EMBL" id="MPC25761.1"/>
    </source>
</evidence>
<organism evidence="2 3">
    <name type="scientific">Portunus trituberculatus</name>
    <name type="common">Swimming crab</name>
    <name type="synonym">Neptunus trituberculatus</name>
    <dbReference type="NCBI Taxonomy" id="210409"/>
    <lineage>
        <taxon>Eukaryota</taxon>
        <taxon>Metazoa</taxon>
        <taxon>Ecdysozoa</taxon>
        <taxon>Arthropoda</taxon>
        <taxon>Crustacea</taxon>
        <taxon>Multicrustacea</taxon>
        <taxon>Malacostraca</taxon>
        <taxon>Eumalacostraca</taxon>
        <taxon>Eucarida</taxon>
        <taxon>Decapoda</taxon>
        <taxon>Pleocyemata</taxon>
        <taxon>Brachyura</taxon>
        <taxon>Eubrachyura</taxon>
        <taxon>Portunoidea</taxon>
        <taxon>Portunidae</taxon>
        <taxon>Portuninae</taxon>
        <taxon>Portunus</taxon>
    </lineage>
</organism>
<dbReference type="Proteomes" id="UP000324222">
    <property type="component" value="Unassembled WGS sequence"/>
</dbReference>
<evidence type="ECO:0000313" key="3">
    <source>
        <dbReference type="Proteomes" id="UP000324222"/>
    </source>
</evidence>